<reference evidence="7 8" key="1">
    <citation type="submission" date="2015-08" db="EMBL/GenBank/DDBJ databases">
        <title>Next Generation Sequencing and Analysis of the Genome of Puccinia sorghi L Schw, the Causal Agent of Maize Common Rust.</title>
        <authorList>
            <person name="Rochi L."/>
            <person name="Burguener G."/>
            <person name="Darino M."/>
            <person name="Turjanski A."/>
            <person name="Kreff E."/>
            <person name="Dieguez M.J."/>
            <person name="Sacco F."/>
        </authorList>
    </citation>
    <scope>NUCLEOTIDE SEQUENCE [LARGE SCALE GENOMIC DNA]</scope>
    <source>
        <strain evidence="7 8">RO10H11247</strain>
    </source>
</reference>
<feature type="compositionally biased region" description="Acidic residues" evidence="5">
    <location>
        <begin position="60"/>
        <end position="72"/>
    </location>
</feature>
<dbReference type="GO" id="GO:0005737">
    <property type="term" value="C:cytoplasm"/>
    <property type="evidence" value="ECO:0007669"/>
    <property type="project" value="TreeGrafter"/>
</dbReference>
<dbReference type="STRING" id="27349.A0A0L6UY52"/>
<dbReference type="EMBL" id="LAVV01008302">
    <property type="protein sequence ID" value="KNZ53172.1"/>
    <property type="molecule type" value="Genomic_DNA"/>
</dbReference>
<dbReference type="PROSITE" id="PS00191">
    <property type="entry name" value="CYTOCHROME_B5_1"/>
    <property type="match status" value="1"/>
</dbReference>
<keyword evidence="1 4" id="KW-0349">Heme</keyword>
<dbReference type="InterPro" id="IPR018506">
    <property type="entry name" value="Cyt_B5_heme-BS"/>
</dbReference>
<evidence type="ECO:0000256" key="5">
    <source>
        <dbReference type="SAM" id="MobiDB-lite"/>
    </source>
</evidence>
<dbReference type="InterPro" id="IPR051872">
    <property type="entry name" value="Cytochrome_b5/Flavoprotein_Rdt"/>
</dbReference>
<proteinExistence type="inferred from homology"/>
<evidence type="ECO:0000256" key="4">
    <source>
        <dbReference type="RuleBase" id="RU362121"/>
    </source>
</evidence>
<dbReference type="SMART" id="SM01117">
    <property type="entry name" value="Cyt-b5"/>
    <property type="match status" value="1"/>
</dbReference>
<dbReference type="PROSITE" id="PS50255">
    <property type="entry name" value="CYTOCHROME_B5_2"/>
    <property type="match status" value="1"/>
</dbReference>
<organism evidence="7 8">
    <name type="scientific">Puccinia sorghi</name>
    <dbReference type="NCBI Taxonomy" id="27349"/>
    <lineage>
        <taxon>Eukaryota</taxon>
        <taxon>Fungi</taxon>
        <taxon>Dikarya</taxon>
        <taxon>Basidiomycota</taxon>
        <taxon>Pucciniomycotina</taxon>
        <taxon>Pucciniomycetes</taxon>
        <taxon>Pucciniales</taxon>
        <taxon>Pucciniaceae</taxon>
        <taxon>Puccinia</taxon>
    </lineage>
</organism>
<dbReference type="SUPFAM" id="SSF55856">
    <property type="entry name" value="Cytochrome b5-like heme/steroid binding domain"/>
    <property type="match status" value="1"/>
</dbReference>
<feature type="compositionally biased region" description="Polar residues" evidence="5">
    <location>
        <begin position="38"/>
        <end position="50"/>
    </location>
</feature>
<dbReference type="GO" id="GO:0020037">
    <property type="term" value="F:heme binding"/>
    <property type="evidence" value="ECO:0007669"/>
    <property type="project" value="UniProtKB-UniRule"/>
</dbReference>
<dbReference type="PANTHER" id="PTHR46237">
    <property type="entry name" value="CYTOCHROME B5 REDUCTASE 4 FAMILY MEMBER"/>
    <property type="match status" value="1"/>
</dbReference>
<comment type="similarity">
    <text evidence="4">Belongs to the cytochrome b5 family.</text>
</comment>
<keyword evidence="8" id="KW-1185">Reference proteome</keyword>
<feature type="compositionally biased region" description="Basic residues" evidence="5">
    <location>
        <begin position="90"/>
        <end position="103"/>
    </location>
</feature>
<protein>
    <recommendedName>
        <fullName evidence="6">Cytochrome b5 heme-binding domain-containing protein</fullName>
    </recommendedName>
</protein>
<feature type="compositionally biased region" description="Polar residues" evidence="5">
    <location>
        <begin position="10"/>
        <end position="22"/>
    </location>
</feature>
<dbReference type="Gene3D" id="3.10.120.10">
    <property type="entry name" value="Cytochrome b5-like heme/steroid binding domain"/>
    <property type="match status" value="1"/>
</dbReference>
<dbReference type="GO" id="GO:0004128">
    <property type="term" value="F:cytochrome-b5 reductase activity, acting on NAD(P)H"/>
    <property type="evidence" value="ECO:0007669"/>
    <property type="project" value="TreeGrafter"/>
</dbReference>
<comment type="caution">
    <text evidence="7">The sequence shown here is derived from an EMBL/GenBank/DDBJ whole genome shotgun (WGS) entry which is preliminary data.</text>
</comment>
<feature type="region of interest" description="Disordered" evidence="5">
    <location>
        <begin position="1"/>
        <end position="106"/>
    </location>
</feature>
<dbReference type="OrthoDB" id="432299at2759"/>
<dbReference type="InterPro" id="IPR036400">
    <property type="entry name" value="Cyt_B5-like_heme/steroid_sf"/>
</dbReference>
<dbReference type="Pfam" id="PF00173">
    <property type="entry name" value="Cyt-b5"/>
    <property type="match status" value="1"/>
</dbReference>
<evidence type="ECO:0000259" key="6">
    <source>
        <dbReference type="PROSITE" id="PS50255"/>
    </source>
</evidence>
<dbReference type="GO" id="GO:0046872">
    <property type="term" value="F:metal ion binding"/>
    <property type="evidence" value="ECO:0007669"/>
    <property type="project" value="UniProtKB-UniRule"/>
</dbReference>
<dbReference type="VEuPathDB" id="FungiDB:VP01_331g7"/>
<sequence>MFSFFGFPGKSTTTPQGQHNTTEPSSSEEGPEPPLFPAQNSIQRASSTSHPILRVHSPENDDEEDQEEEETDSENRLHNGLSDSLALPHATRRKPPKPRKKTQLKPGFSQLDWAKLKTSGVNLRGESVTSIGGITRAELGRHKSKQDAWTCIHGKVYNMTPYLDFHPGGVRELLQVAGKDGSELFMKTHAWISVDGLLDSCLVGFLLKD</sequence>
<dbReference type="FunFam" id="3.10.120.10:FF:000001">
    <property type="entry name" value="Cytochrome b5 reductase 4"/>
    <property type="match status" value="1"/>
</dbReference>
<evidence type="ECO:0000313" key="7">
    <source>
        <dbReference type="EMBL" id="KNZ53172.1"/>
    </source>
</evidence>
<keyword evidence="3 4" id="KW-0408">Iron</keyword>
<dbReference type="AlphaFoldDB" id="A0A0L6UY52"/>
<dbReference type="InterPro" id="IPR001199">
    <property type="entry name" value="Cyt_B5-like_heme/steroid-bd"/>
</dbReference>
<dbReference type="PANTHER" id="PTHR46237:SF1">
    <property type="entry name" value="CYTOCHROME B5 REDUCTASE 4"/>
    <property type="match status" value="1"/>
</dbReference>
<evidence type="ECO:0000256" key="1">
    <source>
        <dbReference type="ARBA" id="ARBA00022617"/>
    </source>
</evidence>
<keyword evidence="2 4" id="KW-0479">Metal-binding</keyword>
<gene>
    <name evidence="7" type="ORF">VP01_331g7</name>
</gene>
<evidence type="ECO:0000256" key="3">
    <source>
        <dbReference type="ARBA" id="ARBA00023004"/>
    </source>
</evidence>
<evidence type="ECO:0000313" key="8">
    <source>
        <dbReference type="Proteomes" id="UP000037035"/>
    </source>
</evidence>
<feature type="domain" description="Cytochrome b5 heme-binding" evidence="6">
    <location>
        <begin position="134"/>
        <end position="207"/>
    </location>
</feature>
<accession>A0A0L6UY52</accession>
<evidence type="ECO:0000256" key="2">
    <source>
        <dbReference type="ARBA" id="ARBA00022723"/>
    </source>
</evidence>
<dbReference type="Proteomes" id="UP000037035">
    <property type="component" value="Unassembled WGS sequence"/>
</dbReference>
<name>A0A0L6UY52_9BASI</name>